<evidence type="ECO:0000313" key="3">
    <source>
        <dbReference type="EMBL" id="GIH12902.1"/>
    </source>
</evidence>
<accession>A0A8J3QMX6</accession>
<dbReference type="GO" id="GO:0008194">
    <property type="term" value="F:UDP-glycosyltransferase activity"/>
    <property type="evidence" value="ECO:0007669"/>
    <property type="project" value="InterPro"/>
</dbReference>
<evidence type="ECO:0000313" key="4">
    <source>
        <dbReference type="Proteomes" id="UP000642748"/>
    </source>
</evidence>
<dbReference type="GO" id="GO:0017000">
    <property type="term" value="P:antibiotic biosynthetic process"/>
    <property type="evidence" value="ECO:0007669"/>
    <property type="project" value="UniProtKB-ARBA"/>
</dbReference>
<organism evidence="3 4">
    <name type="scientific">Rugosimonospora africana</name>
    <dbReference type="NCBI Taxonomy" id="556532"/>
    <lineage>
        <taxon>Bacteria</taxon>
        <taxon>Bacillati</taxon>
        <taxon>Actinomycetota</taxon>
        <taxon>Actinomycetes</taxon>
        <taxon>Micromonosporales</taxon>
        <taxon>Micromonosporaceae</taxon>
        <taxon>Rugosimonospora</taxon>
    </lineage>
</organism>
<gene>
    <name evidence="3" type="ORF">Raf01_10740</name>
</gene>
<dbReference type="PANTHER" id="PTHR48050">
    <property type="entry name" value="STEROL 3-BETA-GLUCOSYLTRANSFERASE"/>
    <property type="match status" value="1"/>
</dbReference>
<dbReference type="InterPro" id="IPR002213">
    <property type="entry name" value="UDP_glucos_trans"/>
</dbReference>
<keyword evidence="3" id="KW-0808">Transferase</keyword>
<proteinExistence type="predicted"/>
<dbReference type="InterPro" id="IPR010610">
    <property type="entry name" value="EryCIII-like_C"/>
</dbReference>
<dbReference type="InterPro" id="IPR050426">
    <property type="entry name" value="Glycosyltransferase_28"/>
</dbReference>
<dbReference type="Gene3D" id="3.40.50.2000">
    <property type="entry name" value="Glycogen Phosphorylase B"/>
    <property type="match status" value="2"/>
</dbReference>
<comment type="caution">
    <text evidence="3">The sequence shown here is derived from an EMBL/GenBank/DDBJ whole genome shotgun (WGS) entry which is preliminary data.</text>
</comment>
<feature type="region of interest" description="Disordered" evidence="1">
    <location>
        <begin position="1"/>
        <end position="21"/>
    </location>
</feature>
<evidence type="ECO:0000256" key="1">
    <source>
        <dbReference type="SAM" id="MobiDB-lite"/>
    </source>
</evidence>
<dbReference type="PANTHER" id="PTHR48050:SF13">
    <property type="entry name" value="STEROL 3-BETA-GLUCOSYLTRANSFERASE UGT80A2"/>
    <property type="match status" value="1"/>
</dbReference>
<name>A0A8J3QMX6_9ACTN</name>
<dbReference type="AlphaFoldDB" id="A0A8J3QMX6"/>
<dbReference type="Proteomes" id="UP000642748">
    <property type="component" value="Unassembled WGS sequence"/>
</dbReference>
<dbReference type="SUPFAM" id="SSF53756">
    <property type="entry name" value="UDP-Glycosyltransferase/glycogen phosphorylase"/>
    <property type="match status" value="1"/>
</dbReference>
<sequence length="399" mass="42576">MVPPKPWNRDRQGADPGTDVPTVQFGESGGMKIAFRGHPYFGHLYPLMPLAYAARDAGHEVIFPTTGPFSNRIAALGFCTVEAGILLDEARRRRFGRPLAPTADDDNMVWNVVGEYFAEAAVAVATDLRQLQPELAIDLVVHEDTDLGAAAAAAAAGIASVSVAITRSLDPHVVEAFRGPVLRELQVRFGTVPRPDDLVLDSYPPSLQRPAFRTDPRRVPLRPVPWAEPSLPLPPWVGTRDRKLIFVTLGTVAGTIETMQLIIDGLAPLDADILVATGANDPAFLAALPDNVHVETFVHQANLVPHIDLMVHHGGGGTTSSAWVHGVPQLVLPDGADRFLNAEAVAASGGGIELRTPTPELIATSARLLLDDPAYRRSAGAVRDELAALPEPAAVLSTL</sequence>
<dbReference type="Pfam" id="PF06722">
    <property type="entry name" value="EryCIII-like_C"/>
    <property type="match status" value="1"/>
</dbReference>
<dbReference type="CDD" id="cd03784">
    <property type="entry name" value="GT1_Gtf-like"/>
    <property type="match status" value="1"/>
</dbReference>
<keyword evidence="4" id="KW-1185">Reference proteome</keyword>
<dbReference type="GO" id="GO:0016758">
    <property type="term" value="F:hexosyltransferase activity"/>
    <property type="evidence" value="ECO:0007669"/>
    <property type="project" value="UniProtKB-ARBA"/>
</dbReference>
<evidence type="ECO:0000259" key="2">
    <source>
        <dbReference type="Pfam" id="PF06722"/>
    </source>
</evidence>
<feature type="domain" description="Erythromycin biosynthesis protein CIII-like C-terminal" evidence="2">
    <location>
        <begin position="261"/>
        <end position="397"/>
    </location>
</feature>
<reference evidence="3" key="1">
    <citation type="submission" date="2021-01" db="EMBL/GenBank/DDBJ databases">
        <title>Whole genome shotgun sequence of Rugosimonospora africana NBRC 104875.</title>
        <authorList>
            <person name="Komaki H."/>
            <person name="Tamura T."/>
        </authorList>
    </citation>
    <scope>NUCLEOTIDE SEQUENCE</scope>
    <source>
        <strain evidence="3">NBRC 104875</strain>
    </source>
</reference>
<dbReference type="EMBL" id="BONZ01000012">
    <property type="protein sequence ID" value="GIH12902.1"/>
    <property type="molecule type" value="Genomic_DNA"/>
</dbReference>
<protein>
    <submittedName>
        <fullName evidence="3">Glycosyl transferase</fullName>
    </submittedName>
</protein>